<evidence type="ECO:0000259" key="6">
    <source>
        <dbReference type="PROSITE" id="PS51736"/>
    </source>
</evidence>
<name>A0A8J7F3Z9_9CYAN</name>
<organism evidence="8 9">
    <name type="scientific">Plectonema cf. radiosum LEGE 06105</name>
    <dbReference type="NCBI Taxonomy" id="945769"/>
    <lineage>
        <taxon>Bacteria</taxon>
        <taxon>Bacillati</taxon>
        <taxon>Cyanobacteriota</taxon>
        <taxon>Cyanophyceae</taxon>
        <taxon>Oscillatoriophycideae</taxon>
        <taxon>Oscillatoriales</taxon>
        <taxon>Microcoleaceae</taxon>
        <taxon>Plectonema</taxon>
    </lineage>
</organism>
<gene>
    <name evidence="8" type="ORF">IQ247_09640</name>
</gene>
<proteinExistence type="predicted"/>
<dbReference type="SUPFAM" id="SSF53041">
    <property type="entry name" value="Resolvase-like"/>
    <property type="match status" value="1"/>
</dbReference>
<dbReference type="PROSITE" id="PS51736">
    <property type="entry name" value="RECOMBINASES_3"/>
    <property type="match status" value="1"/>
</dbReference>
<evidence type="ECO:0000256" key="1">
    <source>
        <dbReference type="ARBA" id="ARBA00022908"/>
    </source>
</evidence>
<keyword evidence="9" id="KW-1185">Reference proteome</keyword>
<dbReference type="EMBL" id="JADEWL010000022">
    <property type="protein sequence ID" value="MBE9212945.1"/>
    <property type="molecule type" value="Genomic_DNA"/>
</dbReference>
<evidence type="ECO:0000259" key="7">
    <source>
        <dbReference type="PROSITE" id="PS51737"/>
    </source>
</evidence>
<dbReference type="InterPro" id="IPR011109">
    <property type="entry name" value="DNA_bind_recombinase_dom"/>
</dbReference>
<evidence type="ECO:0000313" key="8">
    <source>
        <dbReference type="EMBL" id="MBE9212945.1"/>
    </source>
</evidence>
<dbReference type="PROSITE" id="PS00397">
    <property type="entry name" value="RECOMBINASES_1"/>
    <property type="match status" value="1"/>
</dbReference>
<dbReference type="GO" id="GO:0000150">
    <property type="term" value="F:DNA strand exchange activity"/>
    <property type="evidence" value="ECO:0007669"/>
    <property type="project" value="InterPro"/>
</dbReference>
<dbReference type="PROSITE" id="PS51737">
    <property type="entry name" value="RECOMBINASE_DNA_BIND"/>
    <property type="match status" value="1"/>
</dbReference>
<feature type="domain" description="Recombinase" evidence="7">
    <location>
        <begin position="146"/>
        <end position="263"/>
    </location>
</feature>
<comment type="caution">
    <text evidence="8">The sequence shown here is derived from an EMBL/GenBank/DDBJ whole genome shotgun (WGS) entry which is preliminary data.</text>
</comment>
<keyword evidence="2" id="KW-0238">DNA-binding</keyword>
<dbReference type="InterPro" id="IPR038109">
    <property type="entry name" value="DNA_bind_recomb_sf"/>
</dbReference>
<feature type="active site" description="O-(5'-phospho-DNA)-serine intermediate" evidence="4 5">
    <location>
        <position position="9"/>
    </location>
</feature>
<accession>A0A8J7F3Z9</accession>
<dbReference type="SMART" id="SM00857">
    <property type="entry name" value="Resolvase"/>
    <property type="match status" value="1"/>
</dbReference>
<evidence type="ECO:0000256" key="4">
    <source>
        <dbReference type="PIRSR" id="PIRSR606118-50"/>
    </source>
</evidence>
<dbReference type="Gene3D" id="3.40.50.1390">
    <property type="entry name" value="Resolvase, N-terminal catalytic domain"/>
    <property type="match status" value="1"/>
</dbReference>
<dbReference type="InterPro" id="IPR050639">
    <property type="entry name" value="SSR_resolvase"/>
</dbReference>
<feature type="domain" description="Resolvase/invertase-type recombinase catalytic" evidence="6">
    <location>
        <begin position="1"/>
        <end position="139"/>
    </location>
</feature>
<dbReference type="RefSeq" id="WP_193919367.1">
    <property type="nucleotide sequence ID" value="NZ_JADEWL010000022.1"/>
</dbReference>
<dbReference type="InterPro" id="IPR036162">
    <property type="entry name" value="Resolvase-like_N_sf"/>
</dbReference>
<dbReference type="Gene3D" id="3.90.1750.20">
    <property type="entry name" value="Putative Large Serine Recombinase, Chain B, Domain 2"/>
    <property type="match status" value="1"/>
</dbReference>
<dbReference type="PANTHER" id="PTHR30461">
    <property type="entry name" value="DNA-INVERTASE FROM LAMBDOID PROPHAGE"/>
    <property type="match status" value="1"/>
</dbReference>
<dbReference type="InterPro" id="IPR006118">
    <property type="entry name" value="Recombinase_CS"/>
</dbReference>
<dbReference type="Pfam" id="PF07508">
    <property type="entry name" value="Recombinase"/>
    <property type="match status" value="1"/>
</dbReference>
<keyword evidence="3" id="KW-0233">DNA recombination</keyword>
<dbReference type="Pfam" id="PF13408">
    <property type="entry name" value="Zn_ribbon_recom"/>
    <property type="match status" value="1"/>
</dbReference>
<evidence type="ECO:0000256" key="2">
    <source>
        <dbReference type="ARBA" id="ARBA00023125"/>
    </source>
</evidence>
<evidence type="ECO:0000256" key="3">
    <source>
        <dbReference type="ARBA" id="ARBA00023172"/>
    </source>
</evidence>
<evidence type="ECO:0000313" key="9">
    <source>
        <dbReference type="Proteomes" id="UP000620559"/>
    </source>
</evidence>
<dbReference type="GO" id="GO:0003677">
    <property type="term" value="F:DNA binding"/>
    <property type="evidence" value="ECO:0007669"/>
    <property type="project" value="UniProtKB-KW"/>
</dbReference>
<sequence length="456" mass="52468">MKVGYVRVSTGEQDEALVQQTERIKKAGVAMIFSDVKSGRSDNRAEFNKLLEQCRNGDISEIVITRIDRLARSIVTINKAIALFNQMGIKLIILDSPVDDLQNPFAKFSLNQMGALAEFELDLLQNRVKHGYNHFREQGKACPQPPFGYARIDEKYVPDLSLHDSGKTHWAIAKEIIEYLLTNQSSIRKTIQFFFKEYNLKFSTTGLTTWLHNPVLRGNTRYNVKKYRNNPENWDIRYNTHEPLITNEIYREIEILLTENSRRWGKNNRDNSNIGKGLLSGQIFCGDCGGKCYANNKPYIPVRCKNRGMYGDKYCQNKTSIHLVKVVDAVDKALSKKAIDLKDFIVNNQPRTQLETPEIIELKSSLKNLEKLPVNAAIDEAIIKIKLQIQQHQINNINETAFQIEQVKEFVQFFSDIRFYKNMKESVKNKLYKNFIKSVTILGGEVVTVDFVQLLC</sequence>
<dbReference type="AlphaFoldDB" id="A0A8J7F3Z9"/>
<dbReference type="PANTHER" id="PTHR30461:SF2">
    <property type="entry name" value="SERINE RECOMBINASE PINE-RELATED"/>
    <property type="match status" value="1"/>
</dbReference>
<dbReference type="CDD" id="cd03768">
    <property type="entry name" value="SR_ResInv"/>
    <property type="match status" value="1"/>
</dbReference>
<reference evidence="8" key="1">
    <citation type="submission" date="2020-10" db="EMBL/GenBank/DDBJ databases">
        <authorList>
            <person name="Castelo-Branco R."/>
            <person name="Eusebio N."/>
            <person name="Adriana R."/>
            <person name="Vieira A."/>
            <person name="Brugerolle De Fraissinette N."/>
            <person name="Rezende De Castro R."/>
            <person name="Schneider M.P."/>
            <person name="Vasconcelos V."/>
            <person name="Leao P.N."/>
        </authorList>
    </citation>
    <scope>NUCLEOTIDE SEQUENCE</scope>
    <source>
        <strain evidence="8">LEGE 06105</strain>
    </source>
</reference>
<dbReference type="GO" id="GO:0015074">
    <property type="term" value="P:DNA integration"/>
    <property type="evidence" value="ECO:0007669"/>
    <property type="project" value="UniProtKB-KW"/>
</dbReference>
<dbReference type="Pfam" id="PF00239">
    <property type="entry name" value="Resolvase"/>
    <property type="match status" value="1"/>
</dbReference>
<dbReference type="Proteomes" id="UP000620559">
    <property type="component" value="Unassembled WGS sequence"/>
</dbReference>
<keyword evidence="1" id="KW-0229">DNA integration</keyword>
<dbReference type="InterPro" id="IPR025827">
    <property type="entry name" value="Zn_ribbon_recom_dom"/>
</dbReference>
<protein>
    <submittedName>
        <fullName evidence="8">Recombinase family protein</fullName>
    </submittedName>
</protein>
<evidence type="ECO:0000256" key="5">
    <source>
        <dbReference type="PROSITE-ProRule" id="PRU10137"/>
    </source>
</evidence>
<dbReference type="NCBIfam" id="NF041201">
    <property type="entry name" value="recomb_XisF"/>
    <property type="match status" value="1"/>
</dbReference>
<dbReference type="InterPro" id="IPR006119">
    <property type="entry name" value="Resolv_N"/>
</dbReference>